<protein>
    <submittedName>
        <fullName evidence="5">4'-phosphopantetheinyl transferase superfamily protein</fullName>
    </submittedName>
</protein>
<keyword evidence="6" id="KW-1185">Reference proteome</keyword>
<feature type="domain" description="4'-phosphopantetheinyl transferase N-terminal" evidence="4">
    <location>
        <begin position="27"/>
        <end position="92"/>
    </location>
</feature>
<evidence type="ECO:0000256" key="1">
    <source>
        <dbReference type="ARBA" id="ARBA00022679"/>
    </source>
</evidence>
<feature type="domain" description="4'-phosphopantetheinyl transferase" evidence="3">
    <location>
        <begin position="101"/>
        <end position="185"/>
    </location>
</feature>
<evidence type="ECO:0000313" key="5">
    <source>
        <dbReference type="EMBL" id="GAA3632123.1"/>
    </source>
</evidence>
<evidence type="ECO:0000259" key="4">
    <source>
        <dbReference type="Pfam" id="PF17837"/>
    </source>
</evidence>
<sequence length="241" mass="25280">MFSDLLPACVYSVETAADRDLSLLPAEAAYVARAVPKRYREFVSVRACATDALARLGLSRAPLVPGPAGAPRWPPGVIGSMTHCPGFRAAAVGWQHRMLTLGIDAEPNAPLPPGVLSNVARPEEAAALTGLPAVGVAWDRLLFSAKESIYKAWYPLMHSPLGFADAVVTFGLDGSFTATLDARAPDCLAVLTGRWGCESGLVATTVAVDARQRVSKGVADDEPFDIPDAPDDTNGDPADIG</sequence>
<feature type="region of interest" description="Disordered" evidence="2">
    <location>
        <begin position="217"/>
        <end position="241"/>
    </location>
</feature>
<evidence type="ECO:0000259" key="3">
    <source>
        <dbReference type="Pfam" id="PF01648"/>
    </source>
</evidence>
<comment type="caution">
    <text evidence="5">The sequence shown here is derived from an EMBL/GenBank/DDBJ whole genome shotgun (WGS) entry which is preliminary data.</text>
</comment>
<dbReference type="PANTHER" id="PTHR38096:SF1">
    <property type="entry name" value="ENTEROBACTIN SYNTHASE COMPONENT D"/>
    <property type="match status" value="1"/>
</dbReference>
<dbReference type="SUPFAM" id="SSF56214">
    <property type="entry name" value="4'-phosphopantetheinyl transferase"/>
    <property type="match status" value="1"/>
</dbReference>
<dbReference type="InterPro" id="IPR003542">
    <property type="entry name" value="Enbac_synth_compD-like"/>
</dbReference>
<reference evidence="6" key="1">
    <citation type="journal article" date="2019" name="Int. J. Syst. Evol. Microbiol.">
        <title>The Global Catalogue of Microorganisms (GCM) 10K type strain sequencing project: providing services to taxonomists for standard genome sequencing and annotation.</title>
        <authorList>
            <consortium name="The Broad Institute Genomics Platform"/>
            <consortium name="The Broad Institute Genome Sequencing Center for Infectious Disease"/>
            <person name="Wu L."/>
            <person name="Ma J."/>
        </authorList>
    </citation>
    <scope>NUCLEOTIDE SEQUENCE [LARGE SCALE GENOMIC DNA]</scope>
    <source>
        <strain evidence="6">JCM 16929</strain>
    </source>
</reference>
<evidence type="ECO:0000313" key="6">
    <source>
        <dbReference type="Proteomes" id="UP001501490"/>
    </source>
</evidence>
<name>A0ABP7AH68_9ACTN</name>
<dbReference type="Proteomes" id="UP001501490">
    <property type="component" value="Unassembled WGS sequence"/>
</dbReference>
<dbReference type="EMBL" id="BAABAB010000029">
    <property type="protein sequence ID" value="GAA3632123.1"/>
    <property type="molecule type" value="Genomic_DNA"/>
</dbReference>
<dbReference type="PANTHER" id="PTHR38096">
    <property type="entry name" value="ENTEROBACTIN SYNTHASE COMPONENT D"/>
    <property type="match status" value="1"/>
</dbReference>
<feature type="compositionally biased region" description="Acidic residues" evidence="2">
    <location>
        <begin position="220"/>
        <end position="234"/>
    </location>
</feature>
<dbReference type="InterPro" id="IPR037143">
    <property type="entry name" value="4-PPantetheinyl_Trfase_dom_sf"/>
</dbReference>
<organism evidence="5 6">
    <name type="scientific">Microlunatus ginsengisoli</name>
    <dbReference type="NCBI Taxonomy" id="363863"/>
    <lineage>
        <taxon>Bacteria</taxon>
        <taxon>Bacillati</taxon>
        <taxon>Actinomycetota</taxon>
        <taxon>Actinomycetes</taxon>
        <taxon>Propionibacteriales</taxon>
        <taxon>Propionibacteriaceae</taxon>
        <taxon>Microlunatus</taxon>
    </lineage>
</organism>
<evidence type="ECO:0000256" key="2">
    <source>
        <dbReference type="SAM" id="MobiDB-lite"/>
    </source>
</evidence>
<keyword evidence="1 5" id="KW-0808">Transferase</keyword>
<dbReference type="RefSeq" id="WP_344807566.1">
    <property type="nucleotide sequence ID" value="NZ_BAABAB010000029.1"/>
</dbReference>
<dbReference type="Pfam" id="PF01648">
    <property type="entry name" value="ACPS"/>
    <property type="match status" value="1"/>
</dbReference>
<dbReference type="GO" id="GO:0016740">
    <property type="term" value="F:transferase activity"/>
    <property type="evidence" value="ECO:0007669"/>
    <property type="project" value="UniProtKB-KW"/>
</dbReference>
<dbReference type="PRINTS" id="PR01399">
    <property type="entry name" value="ENTSNTHTASED"/>
</dbReference>
<proteinExistence type="predicted"/>
<dbReference type="Pfam" id="PF17837">
    <property type="entry name" value="4PPT_N"/>
    <property type="match status" value="1"/>
</dbReference>
<dbReference type="InterPro" id="IPR008278">
    <property type="entry name" value="4-PPantetheinyl_Trfase_dom"/>
</dbReference>
<accession>A0ABP7AH68</accession>
<dbReference type="InterPro" id="IPR041354">
    <property type="entry name" value="4PPT_N"/>
</dbReference>
<gene>
    <name evidence="5" type="ORF">GCM10022236_38320</name>
</gene>